<name>A0A1X7RJA8_ZYMT9</name>
<keyword evidence="3" id="KW-1185">Reference proteome</keyword>
<proteinExistence type="predicted"/>
<feature type="compositionally biased region" description="Polar residues" evidence="1">
    <location>
        <begin position="51"/>
        <end position="63"/>
    </location>
</feature>
<gene>
    <name evidence="2" type="ORF">ZT3D7_G2428</name>
</gene>
<dbReference type="AlphaFoldDB" id="A0A1X7RJA8"/>
<evidence type="ECO:0000313" key="2">
    <source>
        <dbReference type="EMBL" id="SMQ47281.1"/>
    </source>
</evidence>
<accession>A0A1X7RJA8</accession>
<feature type="compositionally biased region" description="Polar residues" evidence="1">
    <location>
        <begin position="102"/>
        <end position="120"/>
    </location>
</feature>
<reference evidence="2 3" key="1">
    <citation type="submission" date="2016-06" db="EMBL/GenBank/DDBJ databases">
        <authorList>
            <person name="Kjaerup R.B."/>
            <person name="Dalgaard T.S."/>
            <person name="Juul-Madsen H.R."/>
        </authorList>
    </citation>
    <scope>NUCLEOTIDE SEQUENCE [LARGE SCALE GENOMIC DNA]</scope>
</reference>
<dbReference type="EMBL" id="LT853693">
    <property type="protein sequence ID" value="SMQ47281.1"/>
    <property type="molecule type" value="Genomic_DNA"/>
</dbReference>
<evidence type="ECO:0000256" key="1">
    <source>
        <dbReference type="SAM" id="MobiDB-lite"/>
    </source>
</evidence>
<feature type="region of interest" description="Disordered" evidence="1">
    <location>
        <begin position="28"/>
        <end position="191"/>
    </location>
</feature>
<feature type="compositionally biased region" description="Low complexity" evidence="1">
    <location>
        <begin position="165"/>
        <end position="184"/>
    </location>
</feature>
<evidence type="ECO:0000313" key="3">
    <source>
        <dbReference type="Proteomes" id="UP000215127"/>
    </source>
</evidence>
<protein>
    <submittedName>
        <fullName evidence="2">Uncharacterized protein</fullName>
    </submittedName>
</protein>
<sequence>MQSSFNTNMARKSYILSVEPVDFSLTDGTNIPAPLDTPPITPLDGPRSRTRPTTGGPLTSHPTHQMMPGACPPSPEPEVTHNSNKQSMSTTDGAHSIHTRTDSLLQQSPTPFDTQASSPTLRRPTGVRRIFSMSSLRQSFNSPRTSLSQRPGSSYQDPYAPTVYQTQPPSTATSPTTSMQPPSALHTFQDQNKLRKKRSSSWFKRQSGFFSSNDEGVLEVVSEDLREKKRTKSSRGHLPMLPEISTLTGDEAMEGSIGWDEEMFKRW</sequence>
<organism evidence="2 3">
    <name type="scientific">Zymoseptoria tritici (strain ST99CH_3D7)</name>
    <dbReference type="NCBI Taxonomy" id="1276538"/>
    <lineage>
        <taxon>Eukaryota</taxon>
        <taxon>Fungi</taxon>
        <taxon>Dikarya</taxon>
        <taxon>Ascomycota</taxon>
        <taxon>Pezizomycotina</taxon>
        <taxon>Dothideomycetes</taxon>
        <taxon>Dothideomycetidae</taxon>
        <taxon>Mycosphaerellales</taxon>
        <taxon>Mycosphaerellaceae</taxon>
        <taxon>Zymoseptoria</taxon>
    </lineage>
</organism>
<feature type="compositionally biased region" description="Polar residues" evidence="1">
    <location>
        <begin position="132"/>
        <end position="156"/>
    </location>
</feature>
<feature type="compositionally biased region" description="Polar residues" evidence="1">
    <location>
        <begin position="80"/>
        <end position="93"/>
    </location>
</feature>
<dbReference type="Proteomes" id="UP000215127">
    <property type="component" value="Chromosome 2"/>
</dbReference>